<reference evidence="2" key="1">
    <citation type="submission" date="2023-10" db="EMBL/GenBank/DDBJ databases">
        <authorList>
            <person name="Chen Y."/>
            <person name="Shah S."/>
            <person name="Dougan E. K."/>
            <person name="Thang M."/>
            <person name="Chan C."/>
        </authorList>
    </citation>
    <scope>NUCLEOTIDE SEQUENCE [LARGE SCALE GENOMIC DNA]</scope>
</reference>
<comment type="caution">
    <text evidence="2">The sequence shown here is derived from an EMBL/GenBank/DDBJ whole genome shotgun (WGS) entry which is preliminary data.</text>
</comment>
<organism evidence="2 3">
    <name type="scientific">Prorocentrum cordatum</name>
    <dbReference type="NCBI Taxonomy" id="2364126"/>
    <lineage>
        <taxon>Eukaryota</taxon>
        <taxon>Sar</taxon>
        <taxon>Alveolata</taxon>
        <taxon>Dinophyceae</taxon>
        <taxon>Prorocentrales</taxon>
        <taxon>Prorocentraceae</taxon>
        <taxon>Prorocentrum</taxon>
    </lineage>
</organism>
<evidence type="ECO:0000256" key="1">
    <source>
        <dbReference type="SAM" id="MobiDB-lite"/>
    </source>
</evidence>
<sequence length="115" mass="12118">MIFRRSAQISCSGAGASPLRRSLPPPWRAPRAREGGPAPIREVSADLRQLMLASLSAPRCLALRSWCPNKDSPLCQCAAPSAAAAALRPPLPQRAGRPRAGRARRGARGAAAAFL</sequence>
<keyword evidence="3" id="KW-1185">Reference proteome</keyword>
<protein>
    <submittedName>
        <fullName evidence="2">Uncharacterized protein</fullName>
    </submittedName>
</protein>
<proteinExistence type="predicted"/>
<dbReference type="EMBL" id="CAUYUJ010007210">
    <property type="protein sequence ID" value="CAK0819945.1"/>
    <property type="molecule type" value="Genomic_DNA"/>
</dbReference>
<feature type="compositionally biased region" description="Basic residues" evidence="1">
    <location>
        <begin position="96"/>
        <end position="107"/>
    </location>
</feature>
<dbReference type="Proteomes" id="UP001189429">
    <property type="component" value="Unassembled WGS sequence"/>
</dbReference>
<accession>A0ABN9RLW1</accession>
<feature type="region of interest" description="Disordered" evidence="1">
    <location>
        <begin position="90"/>
        <end position="115"/>
    </location>
</feature>
<name>A0ABN9RLW1_9DINO</name>
<gene>
    <name evidence="2" type="ORF">PCOR1329_LOCUS21791</name>
</gene>
<evidence type="ECO:0000313" key="3">
    <source>
        <dbReference type="Proteomes" id="UP001189429"/>
    </source>
</evidence>
<feature type="region of interest" description="Disordered" evidence="1">
    <location>
        <begin position="1"/>
        <end position="39"/>
    </location>
</feature>
<evidence type="ECO:0000313" key="2">
    <source>
        <dbReference type="EMBL" id="CAK0819945.1"/>
    </source>
</evidence>